<evidence type="ECO:0008006" key="5">
    <source>
        <dbReference type="Google" id="ProtNLM"/>
    </source>
</evidence>
<protein>
    <recommendedName>
        <fullName evidence="5">DUF4878 domain-containing protein</fullName>
    </recommendedName>
</protein>
<dbReference type="Proteomes" id="UP000002754">
    <property type="component" value="Unassembled WGS sequence"/>
</dbReference>
<evidence type="ECO:0000313" key="4">
    <source>
        <dbReference type="Proteomes" id="UP000297014"/>
    </source>
</evidence>
<name>A0A094WPT4_ALKAL</name>
<dbReference type="eggNOG" id="ENOG50315AK">
    <property type="taxonomic scope" value="Bacteria"/>
</dbReference>
<evidence type="ECO:0000313" key="1">
    <source>
        <dbReference type="EMBL" id="KGA98043.1"/>
    </source>
</evidence>
<reference evidence="2 4" key="2">
    <citation type="submission" date="2014-01" db="EMBL/GenBank/DDBJ databases">
        <title>Draft genome sequencing of Bacillus alcalophilus CGMCC 1.3604.</title>
        <authorList>
            <person name="Yang J."/>
            <person name="Diao L."/>
            <person name="Yang S."/>
        </authorList>
    </citation>
    <scope>NUCLEOTIDE SEQUENCE [LARGE SCALE GENOMIC DNA]</scope>
    <source>
        <strain evidence="2 4">CGMCC 1.3604</strain>
    </source>
</reference>
<comment type="caution">
    <text evidence="1">The sequence shown here is derived from an EMBL/GenBank/DDBJ whole genome shotgun (WGS) entry which is preliminary data.</text>
</comment>
<proteinExistence type="predicted"/>
<dbReference type="EMBL" id="JALP01000214">
    <property type="protein sequence ID" value="THG89581.1"/>
    <property type="molecule type" value="Genomic_DNA"/>
</dbReference>
<dbReference type="STRING" id="1218173.BALCAV_0206460"/>
<sequence>MIRRQRRPYMTLILVFLILILFIFLLSPSEAKQAKRVVDTFYQYEQDAQFSSSWQLLHSSVQEQFSQSSYIQDRAHVFMGHFGSETFDYSLNSPKKISNYSLTNHPEETVNGYKIEVEQNYDSKYGLLKITQTVIVLKENNTWKLLWK</sequence>
<keyword evidence="3" id="KW-1185">Reference proteome</keyword>
<dbReference type="Proteomes" id="UP000297014">
    <property type="component" value="Unassembled WGS sequence"/>
</dbReference>
<dbReference type="AlphaFoldDB" id="A0A094WPT4"/>
<dbReference type="RefSeq" id="WP_004427531.1">
    <property type="nucleotide sequence ID" value="NZ_ALPT02000016.1"/>
</dbReference>
<evidence type="ECO:0000313" key="2">
    <source>
        <dbReference type="EMBL" id="THG89581.1"/>
    </source>
</evidence>
<reference evidence="1 3" key="1">
    <citation type="journal article" date="2014" name="Genome Announc.">
        <title>Draft Genome Sequence of Bacillus alcalophilus AV1934, a Classic Alkaliphile Isolated from Human Feces in 1934.</title>
        <authorList>
            <person name="Attie O."/>
            <person name="Jayaprakash A."/>
            <person name="Shah H."/>
            <person name="Paulsen I.T."/>
            <person name="Morino M."/>
            <person name="Takahashi Y."/>
            <person name="Narumi I."/>
            <person name="Sachidanandam R."/>
            <person name="Satoh K."/>
            <person name="Ito M."/>
            <person name="Krulwich T.A."/>
        </authorList>
    </citation>
    <scope>NUCLEOTIDE SEQUENCE [LARGE SCALE GENOMIC DNA]</scope>
    <source>
        <strain evidence="1 3">AV1934</strain>
    </source>
</reference>
<gene>
    <name evidence="2" type="ORF">AJ85_16415</name>
    <name evidence="1" type="ORF">BALCAV_0206460</name>
</gene>
<accession>A0A094WPT4</accession>
<dbReference type="EMBL" id="ALPT02000016">
    <property type="protein sequence ID" value="KGA98043.1"/>
    <property type="molecule type" value="Genomic_DNA"/>
</dbReference>
<evidence type="ECO:0000313" key="3">
    <source>
        <dbReference type="Proteomes" id="UP000002754"/>
    </source>
</evidence>
<organism evidence="1 3">
    <name type="scientific">Alkalihalobacillus alcalophilus ATCC 27647 = CGMCC 1.3604</name>
    <dbReference type="NCBI Taxonomy" id="1218173"/>
    <lineage>
        <taxon>Bacteria</taxon>
        <taxon>Bacillati</taxon>
        <taxon>Bacillota</taxon>
        <taxon>Bacilli</taxon>
        <taxon>Bacillales</taxon>
        <taxon>Bacillaceae</taxon>
        <taxon>Alkalihalobacillus</taxon>
    </lineage>
</organism>
<dbReference type="InterPro" id="IPR032710">
    <property type="entry name" value="NTF2-like_dom_sf"/>
</dbReference>
<dbReference type="SUPFAM" id="SSF54427">
    <property type="entry name" value="NTF2-like"/>
    <property type="match status" value="1"/>
</dbReference>